<evidence type="ECO:0000313" key="4">
    <source>
        <dbReference type="Proteomes" id="UP001408356"/>
    </source>
</evidence>
<keyword evidence="1" id="KW-0539">Nucleus</keyword>
<keyword evidence="4" id="KW-1185">Reference proteome</keyword>
<dbReference type="PANTHER" id="PTHR47784:SF5">
    <property type="entry name" value="STEROL UPTAKE CONTROL PROTEIN 2"/>
    <property type="match status" value="1"/>
</dbReference>
<dbReference type="PANTHER" id="PTHR47784">
    <property type="entry name" value="STEROL UPTAKE CONTROL PROTEIN 2"/>
    <property type="match status" value="1"/>
</dbReference>
<dbReference type="InterPro" id="IPR021858">
    <property type="entry name" value="Fun_TF"/>
</dbReference>
<evidence type="ECO:0000256" key="1">
    <source>
        <dbReference type="ARBA" id="ARBA00023242"/>
    </source>
</evidence>
<protein>
    <submittedName>
        <fullName evidence="3">Uncharacterized protein</fullName>
    </submittedName>
</protein>
<evidence type="ECO:0000313" key="3">
    <source>
        <dbReference type="EMBL" id="KAK9419702.1"/>
    </source>
</evidence>
<gene>
    <name evidence="3" type="ORF">SUNI508_07188</name>
</gene>
<comment type="caution">
    <text evidence="3">The sequence shown here is derived from an EMBL/GenBank/DDBJ whole genome shotgun (WGS) entry which is preliminary data.</text>
</comment>
<feature type="compositionally biased region" description="Basic and acidic residues" evidence="2">
    <location>
        <begin position="183"/>
        <end position="194"/>
    </location>
</feature>
<reference evidence="3 4" key="1">
    <citation type="journal article" date="2024" name="J. Plant Pathol.">
        <title>Sequence and assembly of the genome of Seiridium unicorne, isolate CBS 538.82, causal agent of cypress canker disease.</title>
        <authorList>
            <person name="Scali E."/>
            <person name="Rocca G.D."/>
            <person name="Danti R."/>
            <person name="Garbelotto M."/>
            <person name="Barberini S."/>
            <person name="Baroncelli R."/>
            <person name="Emiliani G."/>
        </authorList>
    </citation>
    <scope>NUCLEOTIDE SEQUENCE [LARGE SCALE GENOMIC DNA]</scope>
    <source>
        <strain evidence="3 4">BM-138-508</strain>
    </source>
</reference>
<name>A0ABR2UYK4_9PEZI</name>
<sequence length="310" mass="34635">MSHFISQTSMTLTTRHDMLHMWQQLVPRDAVQYPFLAHGMLSLAALHLAAIDSNKRLQYSLLYHFHQSKAIPDFRQALADQDPQCAGPCFAMAHLLSAVSFASISDNAPCGFDGSRSVATLDTILSLFISVRGLMGITLQLEEQLLRPPYNIDIRVPEISNAPLPPDLSNQFEKLTHIIHQGVENHDPPIDSRTTDTIGNSSDSKSPNKGACLDALFHLEMLQRESLSHERRREGTFASASPYGEIDDFLLPKWLIKVPDQYVIALREKDPTALQILVKFAEIAQNVGHRWCLKNSGSNMISAIENARLQ</sequence>
<organism evidence="3 4">
    <name type="scientific">Seiridium unicorne</name>
    <dbReference type="NCBI Taxonomy" id="138068"/>
    <lineage>
        <taxon>Eukaryota</taxon>
        <taxon>Fungi</taxon>
        <taxon>Dikarya</taxon>
        <taxon>Ascomycota</taxon>
        <taxon>Pezizomycotina</taxon>
        <taxon>Sordariomycetes</taxon>
        <taxon>Xylariomycetidae</taxon>
        <taxon>Amphisphaeriales</taxon>
        <taxon>Sporocadaceae</taxon>
        <taxon>Seiridium</taxon>
    </lineage>
</organism>
<proteinExistence type="predicted"/>
<dbReference type="InterPro" id="IPR053157">
    <property type="entry name" value="Sterol_Uptake_Regulator"/>
</dbReference>
<feature type="region of interest" description="Disordered" evidence="2">
    <location>
        <begin position="183"/>
        <end position="207"/>
    </location>
</feature>
<evidence type="ECO:0000256" key="2">
    <source>
        <dbReference type="SAM" id="MobiDB-lite"/>
    </source>
</evidence>
<feature type="compositionally biased region" description="Polar residues" evidence="2">
    <location>
        <begin position="195"/>
        <end position="207"/>
    </location>
</feature>
<dbReference type="Proteomes" id="UP001408356">
    <property type="component" value="Unassembled WGS sequence"/>
</dbReference>
<accession>A0ABR2UYK4</accession>
<dbReference type="EMBL" id="JARVKF010000299">
    <property type="protein sequence ID" value="KAK9419702.1"/>
    <property type="molecule type" value="Genomic_DNA"/>
</dbReference>
<dbReference type="Pfam" id="PF11951">
    <property type="entry name" value="Fungal_trans_2"/>
    <property type="match status" value="1"/>
</dbReference>